<name>A0A543NED3_9ACTN</name>
<feature type="region of interest" description="Disordered" evidence="1">
    <location>
        <begin position="269"/>
        <end position="288"/>
    </location>
</feature>
<dbReference type="GO" id="GO:0003677">
    <property type="term" value="F:DNA binding"/>
    <property type="evidence" value="ECO:0007669"/>
    <property type="project" value="InterPro"/>
</dbReference>
<sequence length="288" mass="31457">MVVSVDGQELAGFLRSCREARQPADVGMELRRGGRPRRTPGLRREEVADLAGVSVDYYERLEQARASHPSSQVVDALADALRLPGPQRGHLFRLAGYAPPPRHTAPDPLPGGVIALLDRLTDMAAYVCDARYDVLAWNTMASALIADFAALPPEERNVLRIAARGGNTVCRGAPGQEGAFARQAAAELRGAAAHHPRDARLARLVEEFGHHHPEFADSWAHHEVGTTPALRKHLTHPELGTLELDCQTLRFPDSDLRLVLYSAEPGTDTHDRLARLRPDPSEPSASRT</sequence>
<evidence type="ECO:0000313" key="3">
    <source>
        <dbReference type="EMBL" id="TQN30193.1"/>
    </source>
</evidence>
<dbReference type="Gene3D" id="1.10.260.40">
    <property type="entry name" value="lambda repressor-like DNA-binding domains"/>
    <property type="match status" value="1"/>
</dbReference>
<organism evidence="3 4">
    <name type="scientific">Haloactinospora alba</name>
    <dbReference type="NCBI Taxonomy" id="405555"/>
    <lineage>
        <taxon>Bacteria</taxon>
        <taxon>Bacillati</taxon>
        <taxon>Actinomycetota</taxon>
        <taxon>Actinomycetes</taxon>
        <taxon>Streptosporangiales</taxon>
        <taxon>Nocardiopsidaceae</taxon>
        <taxon>Haloactinospora</taxon>
    </lineage>
</organism>
<reference evidence="3 4" key="1">
    <citation type="submission" date="2019-06" db="EMBL/GenBank/DDBJ databases">
        <title>Sequencing the genomes of 1000 actinobacteria strains.</title>
        <authorList>
            <person name="Klenk H.-P."/>
        </authorList>
    </citation>
    <scope>NUCLEOTIDE SEQUENCE [LARGE SCALE GENOMIC DNA]</scope>
    <source>
        <strain evidence="3 4">DSM 45015</strain>
    </source>
</reference>
<evidence type="ECO:0000313" key="4">
    <source>
        <dbReference type="Proteomes" id="UP000317422"/>
    </source>
</evidence>
<comment type="caution">
    <text evidence="3">The sequence shown here is derived from an EMBL/GenBank/DDBJ whole genome shotgun (WGS) entry which is preliminary data.</text>
</comment>
<dbReference type="SMART" id="SM00530">
    <property type="entry name" value="HTH_XRE"/>
    <property type="match status" value="1"/>
</dbReference>
<dbReference type="Pfam" id="PF13560">
    <property type="entry name" value="HTH_31"/>
    <property type="match status" value="1"/>
</dbReference>
<dbReference type="InterPro" id="IPR001387">
    <property type="entry name" value="Cro/C1-type_HTH"/>
</dbReference>
<proteinExistence type="predicted"/>
<dbReference type="PANTHER" id="PTHR35010">
    <property type="entry name" value="BLL4672 PROTEIN-RELATED"/>
    <property type="match status" value="1"/>
</dbReference>
<protein>
    <submittedName>
        <fullName evidence="3">Helix-turn-helix protein</fullName>
    </submittedName>
</protein>
<dbReference type="PANTHER" id="PTHR35010:SF2">
    <property type="entry name" value="BLL4672 PROTEIN"/>
    <property type="match status" value="1"/>
</dbReference>
<gene>
    <name evidence="3" type="ORF">FHX37_0054</name>
</gene>
<dbReference type="EMBL" id="VFQC01000001">
    <property type="protein sequence ID" value="TQN30193.1"/>
    <property type="molecule type" value="Genomic_DNA"/>
</dbReference>
<dbReference type="InterPro" id="IPR041413">
    <property type="entry name" value="MLTR_LBD"/>
</dbReference>
<feature type="domain" description="HTH cro/C1-type" evidence="2">
    <location>
        <begin position="41"/>
        <end position="88"/>
    </location>
</feature>
<evidence type="ECO:0000256" key="1">
    <source>
        <dbReference type="SAM" id="MobiDB-lite"/>
    </source>
</evidence>
<dbReference type="Gene3D" id="3.30.450.180">
    <property type="match status" value="1"/>
</dbReference>
<keyword evidence="4" id="KW-1185">Reference proteome</keyword>
<dbReference type="CDD" id="cd00093">
    <property type="entry name" value="HTH_XRE"/>
    <property type="match status" value="1"/>
</dbReference>
<accession>A0A543NED3</accession>
<dbReference type="SUPFAM" id="SSF47413">
    <property type="entry name" value="lambda repressor-like DNA-binding domains"/>
    <property type="match status" value="1"/>
</dbReference>
<dbReference type="PROSITE" id="PS50943">
    <property type="entry name" value="HTH_CROC1"/>
    <property type="match status" value="1"/>
</dbReference>
<dbReference type="AlphaFoldDB" id="A0A543NED3"/>
<dbReference type="Proteomes" id="UP000317422">
    <property type="component" value="Unassembled WGS sequence"/>
</dbReference>
<dbReference type="InterPro" id="IPR010982">
    <property type="entry name" value="Lambda_DNA-bd_dom_sf"/>
</dbReference>
<feature type="compositionally biased region" description="Basic and acidic residues" evidence="1">
    <location>
        <begin position="269"/>
        <end position="280"/>
    </location>
</feature>
<dbReference type="Pfam" id="PF17765">
    <property type="entry name" value="MLTR_LBD"/>
    <property type="match status" value="1"/>
</dbReference>
<evidence type="ECO:0000259" key="2">
    <source>
        <dbReference type="PROSITE" id="PS50943"/>
    </source>
</evidence>